<dbReference type="EMBL" id="JAYMGO010000022">
    <property type="protein sequence ID" value="KAL1251423.1"/>
    <property type="molecule type" value="Genomic_DNA"/>
</dbReference>
<dbReference type="PANTHER" id="PTHR10882:SF0">
    <property type="entry name" value="DIPHTHINE METHYL ESTER SYNTHASE"/>
    <property type="match status" value="1"/>
</dbReference>
<dbReference type="InterPro" id="IPR014777">
    <property type="entry name" value="4pyrrole_Mease_sub1"/>
</dbReference>
<dbReference type="NCBIfam" id="TIGR00522">
    <property type="entry name" value="dph5"/>
    <property type="match status" value="1"/>
</dbReference>
<comment type="function">
    <text evidence="1">S-adenosyl-L-methionine-dependent methyltransferase that catalyzes four methylations of the modified target histidine residue in translation elongation factor 2 (EF-2), to form an intermediate called diphthine methyl ester. The four successive methylation reactions represent the second step of diphthamide biosynthesis.</text>
</comment>
<dbReference type="Proteomes" id="UP001558613">
    <property type="component" value="Unassembled WGS sequence"/>
</dbReference>
<evidence type="ECO:0000313" key="10">
    <source>
        <dbReference type="EMBL" id="KAL1251423.1"/>
    </source>
</evidence>
<protein>
    <recommendedName>
        <fullName evidence="4">diphthine methyl ester synthase</fullName>
        <ecNumber evidence="4">2.1.1.314</ecNumber>
    </recommendedName>
</protein>
<keyword evidence="6" id="KW-0808">Transferase</keyword>
<keyword evidence="11" id="KW-1185">Reference proteome</keyword>
<dbReference type="Gene3D" id="3.40.1010.10">
    <property type="entry name" value="Cobalt-precorrin-4 Transmethylase, Domain 1"/>
    <property type="match status" value="1"/>
</dbReference>
<comment type="pathway">
    <text evidence="2">Protein modification; peptidyl-diphthamide biosynthesis.</text>
</comment>
<keyword evidence="7" id="KW-0949">S-adenosyl-L-methionine</keyword>
<evidence type="ECO:0000259" key="9">
    <source>
        <dbReference type="Pfam" id="PF00590"/>
    </source>
</evidence>
<reference evidence="10 11" key="1">
    <citation type="submission" date="2023-09" db="EMBL/GenBank/DDBJ databases">
        <authorList>
            <person name="Wang M."/>
        </authorList>
    </citation>
    <scope>NUCLEOTIDE SEQUENCE [LARGE SCALE GENOMIC DNA]</scope>
    <source>
        <strain evidence="10">GT-2023</strain>
        <tissue evidence="10">Liver</tissue>
    </source>
</reference>
<dbReference type="CDD" id="cd11647">
    <property type="entry name" value="DHP5_DphB"/>
    <property type="match status" value="1"/>
</dbReference>
<comment type="similarity">
    <text evidence="3">Belongs to the diphthine synthase family.</text>
</comment>
<evidence type="ECO:0000313" key="11">
    <source>
        <dbReference type="Proteomes" id="UP001558613"/>
    </source>
</evidence>
<dbReference type="InterPro" id="IPR035996">
    <property type="entry name" value="4pyrrol_Methylase_sf"/>
</dbReference>
<dbReference type="PANTHER" id="PTHR10882">
    <property type="entry name" value="DIPHTHINE SYNTHASE"/>
    <property type="match status" value="1"/>
</dbReference>
<comment type="caution">
    <text evidence="10">The sequence shown here is derived from an EMBL/GenBank/DDBJ whole genome shotgun (WGS) entry which is preliminary data.</text>
</comment>
<evidence type="ECO:0000256" key="1">
    <source>
        <dbReference type="ARBA" id="ARBA00004006"/>
    </source>
</evidence>
<dbReference type="InterPro" id="IPR014776">
    <property type="entry name" value="4pyrrole_Mease_sub2"/>
</dbReference>
<dbReference type="EC" id="2.1.1.314" evidence="4"/>
<dbReference type="Pfam" id="PF00590">
    <property type="entry name" value="TP_methylase"/>
    <property type="match status" value="1"/>
</dbReference>
<evidence type="ECO:0000256" key="4">
    <source>
        <dbReference type="ARBA" id="ARBA00011927"/>
    </source>
</evidence>
<organism evidence="10 11">
    <name type="scientific">Cirrhinus molitorella</name>
    <name type="common">mud carp</name>
    <dbReference type="NCBI Taxonomy" id="172907"/>
    <lineage>
        <taxon>Eukaryota</taxon>
        <taxon>Metazoa</taxon>
        <taxon>Chordata</taxon>
        <taxon>Craniata</taxon>
        <taxon>Vertebrata</taxon>
        <taxon>Euteleostomi</taxon>
        <taxon>Actinopterygii</taxon>
        <taxon>Neopterygii</taxon>
        <taxon>Teleostei</taxon>
        <taxon>Ostariophysi</taxon>
        <taxon>Cypriniformes</taxon>
        <taxon>Cyprinidae</taxon>
        <taxon>Labeoninae</taxon>
        <taxon>Labeonini</taxon>
        <taxon>Cirrhinus</taxon>
    </lineage>
</organism>
<evidence type="ECO:0000256" key="7">
    <source>
        <dbReference type="ARBA" id="ARBA00022691"/>
    </source>
</evidence>
<dbReference type="HAMAP" id="MF_01084">
    <property type="entry name" value="Diphthine_synth"/>
    <property type="match status" value="1"/>
</dbReference>
<sequence length="368" mass="40815">MLAWSGCRSNELGGSEQRWQWNGQHRIQSPQRKKKASLCQAPLSPFCLAQCGLTESILRFTNGAVLGNSCLGASPRWPQKMLYFVGLGLGDAKDITVKGLEIVRQCSRVYLEAYTSILTVGKEALEEYYGRELLLADRDMVEQQADEILKGADVSDVAFLVVGDPFGATTHSDLVLRALSAGIQYRVIHNASIMNAVGCCGLQLYNFGETVSIVFWTDTWRPESFYDKIKKNRDMGLHTLCLLDIKVKEQSMENLMRGRKIYEPPRYMTVAQAAEQLLEIVQNRRDRGEEMAITEDTVCVGLARVGAEDQAIRSGTLQELASCDLGGPLHSVIISGHLHPLEVDMLKLFSGPEGLKTLKMTDSSTYVS</sequence>
<keyword evidence="5" id="KW-0489">Methyltransferase</keyword>
<dbReference type="SUPFAM" id="SSF53790">
    <property type="entry name" value="Tetrapyrrole methylase"/>
    <property type="match status" value="1"/>
</dbReference>
<evidence type="ECO:0000256" key="8">
    <source>
        <dbReference type="ARBA" id="ARBA00048752"/>
    </source>
</evidence>
<evidence type="ECO:0000256" key="2">
    <source>
        <dbReference type="ARBA" id="ARBA00005156"/>
    </source>
</evidence>
<comment type="catalytic activity">
    <reaction evidence="8">
        <text>2-[(3S)-amino-3-carboxypropyl]-L-histidyl-[translation elongation factor 2] + 4 S-adenosyl-L-methionine = diphthine methyl ester-[translation elongation factor 2] + 4 S-adenosyl-L-homocysteine + 3 H(+)</text>
        <dbReference type="Rhea" id="RHEA:42652"/>
        <dbReference type="Rhea" id="RHEA-COMP:9749"/>
        <dbReference type="Rhea" id="RHEA-COMP:10173"/>
        <dbReference type="ChEBI" id="CHEBI:15378"/>
        <dbReference type="ChEBI" id="CHEBI:57856"/>
        <dbReference type="ChEBI" id="CHEBI:59789"/>
        <dbReference type="ChEBI" id="CHEBI:73995"/>
        <dbReference type="ChEBI" id="CHEBI:79005"/>
        <dbReference type="EC" id="2.1.1.314"/>
    </reaction>
</comment>
<dbReference type="Gene3D" id="3.30.950.10">
    <property type="entry name" value="Methyltransferase, Cobalt-precorrin-4 Transmethylase, Domain 2"/>
    <property type="match status" value="1"/>
</dbReference>
<evidence type="ECO:0000256" key="5">
    <source>
        <dbReference type="ARBA" id="ARBA00022603"/>
    </source>
</evidence>
<evidence type="ECO:0000256" key="3">
    <source>
        <dbReference type="ARBA" id="ARBA00006729"/>
    </source>
</evidence>
<dbReference type="InterPro" id="IPR004551">
    <property type="entry name" value="Dphthn_synthase"/>
</dbReference>
<proteinExistence type="inferred from homology"/>
<feature type="domain" description="Tetrapyrrole methylase" evidence="9">
    <location>
        <begin position="81"/>
        <end position="321"/>
    </location>
</feature>
<name>A0ABR3LF01_9TELE</name>
<dbReference type="InterPro" id="IPR000878">
    <property type="entry name" value="4pyrrol_Mease"/>
</dbReference>
<accession>A0ABR3LF01</accession>
<evidence type="ECO:0000256" key="6">
    <source>
        <dbReference type="ARBA" id="ARBA00022679"/>
    </source>
</evidence>
<gene>
    <name evidence="10" type="ORF">QQF64_019219</name>
</gene>